<dbReference type="EMBL" id="LAZR01011454">
    <property type="protein sequence ID" value="KKM61604.1"/>
    <property type="molecule type" value="Genomic_DNA"/>
</dbReference>
<sequence length="136" mass="14378">MRGMINLLGPLFTRAFKPGASEVKSVLLDSVSDSSTRATVLTPTSGKKARIISCSIRSGSSTVTGIEVYFDTGANIRTNAGKEIAEVVLDAVDLPTIFLVWPDSGGPVGAVDEVISLRTGANITNNVVVVIHYREE</sequence>
<organism evidence="1">
    <name type="scientific">marine sediment metagenome</name>
    <dbReference type="NCBI Taxonomy" id="412755"/>
    <lineage>
        <taxon>unclassified sequences</taxon>
        <taxon>metagenomes</taxon>
        <taxon>ecological metagenomes</taxon>
    </lineage>
</organism>
<comment type="caution">
    <text evidence="1">The sequence shown here is derived from an EMBL/GenBank/DDBJ whole genome shotgun (WGS) entry which is preliminary data.</text>
</comment>
<proteinExistence type="predicted"/>
<gene>
    <name evidence="1" type="ORF">LCGC14_1530070</name>
</gene>
<name>A0A0F9IW23_9ZZZZ</name>
<dbReference type="AlphaFoldDB" id="A0A0F9IW23"/>
<protein>
    <submittedName>
        <fullName evidence="1">Uncharacterized protein</fullName>
    </submittedName>
</protein>
<reference evidence="1" key="1">
    <citation type="journal article" date="2015" name="Nature">
        <title>Complex archaea that bridge the gap between prokaryotes and eukaryotes.</title>
        <authorList>
            <person name="Spang A."/>
            <person name="Saw J.H."/>
            <person name="Jorgensen S.L."/>
            <person name="Zaremba-Niedzwiedzka K."/>
            <person name="Martijn J."/>
            <person name="Lind A.E."/>
            <person name="van Eijk R."/>
            <person name="Schleper C."/>
            <person name="Guy L."/>
            <person name="Ettema T.J."/>
        </authorList>
    </citation>
    <scope>NUCLEOTIDE SEQUENCE</scope>
</reference>
<evidence type="ECO:0000313" key="1">
    <source>
        <dbReference type="EMBL" id="KKM61604.1"/>
    </source>
</evidence>
<accession>A0A0F9IW23</accession>